<dbReference type="PROSITE" id="PS50294">
    <property type="entry name" value="WD_REPEATS_REGION"/>
    <property type="match status" value="2"/>
</dbReference>
<evidence type="ECO:0000256" key="1">
    <source>
        <dbReference type="ARBA" id="ARBA00022574"/>
    </source>
</evidence>
<dbReference type="SUPFAM" id="SSF50978">
    <property type="entry name" value="WD40 repeat-like"/>
    <property type="match status" value="1"/>
</dbReference>
<dbReference type="PROSITE" id="PS00678">
    <property type="entry name" value="WD_REPEATS_1"/>
    <property type="match status" value="2"/>
</dbReference>
<evidence type="ECO:0000256" key="2">
    <source>
        <dbReference type="ARBA" id="ARBA00022737"/>
    </source>
</evidence>
<dbReference type="SMART" id="SM00320">
    <property type="entry name" value="WD40"/>
    <property type="match status" value="2"/>
</dbReference>
<dbReference type="InterPro" id="IPR020472">
    <property type="entry name" value="WD40_PAC1"/>
</dbReference>
<dbReference type="STRING" id="75743.A0A401NMB9"/>
<dbReference type="InterPro" id="IPR019775">
    <property type="entry name" value="WD40_repeat_CS"/>
</dbReference>
<evidence type="ECO:0000313" key="5">
    <source>
        <dbReference type="Proteomes" id="UP000288216"/>
    </source>
</evidence>
<dbReference type="PRINTS" id="PR00320">
    <property type="entry name" value="GPROTEINBRPT"/>
</dbReference>
<feature type="repeat" description="WD" evidence="3">
    <location>
        <begin position="25"/>
        <end position="66"/>
    </location>
</feature>
<dbReference type="InterPro" id="IPR036322">
    <property type="entry name" value="WD40_repeat_dom_sf"/>
</dbReference>
<dbReference type="AlphaFoldDB" id="A0A401NMB9"/>
<dbReference type="InterPro" id="IPR015943">
    <property type="entry name" value="WD40/YVTN_repeat-like_dom_sf"/>
</dbReference>
<dbReference type="GO" id="GO:1990716">
    <property type="term" value="C:axonemal central apparatus"/>
    <property type="evidence" value="ECO:0007669"/>
    <property type="project" value="TreeGrafter"/>
</dbReference>
<dbReference type="PROSITE" id="PS50082">
    <property type="entry name" value="WD_REPEATS_2"/>
    <property type="match status" value="3"/>
</dbReference>
<evidence type="ECO:0000313" key="4">
    <source>
        <dbReference type="EMBL" id="GCB62023.1"/>
    </source>
</evidence>
<comment type="caution">
    <text evidence="4">The sequence shown here is derived from an EMBL/GenBank/DDBJ whole genome shotgun (WGS) entry which is preliminary data.</text>
</comment>
<dbReference type="Gene3D" id="2.130.10.10">
    <property type="entry name" value="YVTN repeat-like/Quinoprotein amine dehydrogenase"/>
    <property type="match status" value="1"/>
</dbReference>
<dbReference type="PANTHER" id="PTHR14604:SF3">
    <property type="entry name" value="SPERM-ASSOCIATED ANTIGEN 16 PROTEIN"/>
    <property type="match status" value="1"/>
</dbReference>
<dbReference type="InterPro" id="IPR001680">
    <property type="entry name" value="WD40_rpt"/>
</dbReference>
<feature type="repeat" description="WD" evidence="3">
    <location>
        <begin position="67"/>
        <end position="108"/>
    </location>
</feature>
<name>A0A401NMB9_SCYTO</name>
<keyword evidence="2" id="KW-0677">Repeat</keyword>
<keyword evidence="1 3" id="KW-0853">WD repeat</keyword>
<dbReference type="EMBL" id="BFAA01005171">
    <property type="protein sequence ID" value="GCB62023.1"/>
    <property type="molecule type" value="Genomic_DNA"/>
</dbReference>
<protein>
    <submittedName>
        <fullName evidence="4">Uncharacterized protein</fullName>
    </submittedName>
</protein>
<gene>
    <name evidence="4" type="ORF">scyTo_0011415</name>
</gene>
<sequence>MLATTSGDKSVKIWDFAKVECVFTFTGHLHVVWGCSWHTCGDFVASCSMDNTVKMWDINSQRCRQTLRGHVDSVNSVEFLPFSNTLLTSAADKTLSLWDARTVNQTFSSSDLPVVMGH</sequence>
<dbReference type="InterPro" id="IPR050995">
    <property type="entry name" value="WD-F-box_domain-protein"/>
</dbReference>
<keyword evidence="5" id="KW-1185">Reference proteome</keyword>
<evidence type="ECO:0000256" key="3">
    <source>
        <dbReference type="PROSITE-ProRule" id="PRU00221"/>
    </source>
</evidence>
<organism evidence="4 5">
    <name type="scientific">Scyliorhinus torazame</name>
    <name type="common">Cloudy catshark</name>
    <name type="synonym">Catulus torazame</name>
    <dbReference type="NCBI Taxonomy" id="75743"/>
    <lineage>
        <taxon>Eukaryota</taxon>
        <taxon>Metazoa</taxon>
        <taxon>Chordata</taxon>
        <taxon>Craniata</taxon>
        <taxon>Vertebrata</taxon>
        <taxon>Chondrichthyes</taxon>
        <taxon>Elasmobranchii</taxon>
        <taxon>Galeomorphii</taxon>
        <taxon>Galeoidea</taxon>
        <taxon>Carcharhiniformes</taxon>
        <taxon>Scyliorhinidae</taxon>
        <taxon>Scyliorhinus</taxon>
    </lineage>
</organism>
<reference evidence="4 5" key="1">
    <citation type="journal article" date="2018" name="Nat. Ecol. Evol.">
        <title>Shark genomes provide insights into elasmobranch evolution and the origin of vertebrates.</title>
        <authorList>
            <person name="Hara Y"/>
            <person name="Yamaguchi K"/>
            <person name="Onimaru K"/>
            <person name="Kadota M"/>
            <person name="Koyanagi M"/>
            <person name="Keeley SD"/>
            <person name="Tatsumi K"/>
            <person name="Tanaka K"/>
            <person name="Motone F"/>
            <person name="Kageyama Y"/>
            <person name="Nozu R"/>
            <person name="Adachi N"/>
            <person name="Nishimura O"/>
            <person name="Nakagawa R"/>
            <person name="Tanegashima C"/>
            <person name="Kiyatake I"/>
            <person name="Matsumoto R"/>
            <person name="Murakumo K"/>
            <person name="Nishida K"/>
            <person name="Terakita A"/>
            <person name="Kuratani S"/>
            <person name="Sato K"/>
            <person name="Hyodo S Kuraku.S."/>
        </authorList>
    </citation>
    <scope>NUCLEOTIDE SEQUENCE [LARGE SCALE GENOMIC DNA]</scope>
</reference>
<dbReference type="OrthoDB" id="538223at2759"/>
<accession>A0A401NMB9</accession>
<feature type="repeat" description="WD" evidence="3">
    <location>
        <begin position="1"/>
        <end position="24"/>
    </location>
</feature>
<dbReference type="OMA" id="DWIRNAC"/>
<proteinExistence type="predicted"/>
<dbReference type="Proteomes" id="UP000288216">
    <property type="component" value="Unassembled WGS sequence"/>
</dbReference>
<dbReference type="GO" id="GO:0035082">
    <property type="term" value="P:axoneme assembly"/>
    <property type="evidence" value="ECO:0007669"/>
    <property type="project" value="TreeGrafter"/>
</dbReference>
<dbReference type="Pfam" id="PF00400">
    <property type="entry name" value="WD40"/>
    <property type="match status" value="3"/>
</dbReference>
<dbReference type="PANTHER" id="PTHR14604">
    <property type="entry name" value="WD40 REPEAT PF20"/>
    <property type="match status" value="1"/>
</dbReference>